<dbReference type="InterPro" id="IPR015943">
    <property type="entry name" value="WD40/YVTN_repeat-like_dom_sf"/>
</dbReference>
<dbReference type="PROSITE" id="PS50294">
    <property type="entry name" value="WD_REPEATS_REGION"/>
    <property type="match status" value="2"/>
</dbReference>
<reference evidence="8 9" key="1">
    <citation type="journal article" date="2016" name="Proc. Natl. Acad. Sci. U.S.A.">
        <title>Comparative genomics of biotechnologically important yeasts.</title>
        <authorList>
            <person name="Riley R."/>
            <person name="Haridas S."/>
            <person name="Wolfe K.H."/>
            <person name="Lopes M.R."/>
            <person name="Hittinger C.T."/>
            <person name="Goeker M."/>
            <person name="Salamov A.A."/>
            <person name="Wisecaver J.H."/>
            <person name="Long T.M."/>
            <person name="Calvey C.H."/>
            <person name="Aerts A.L."/>
            <person name="Barry K.W."/>
            <person name="Choi C."/>
            <person name="Clum A."/>
            <person name="Coughlan A.Y."/>
            <person name="Deshpande S."/>
            <person name="Douglass A.P."/>
            <person name="Hanson S.J."/>
            <person name="Klenk H.-P."/>
            <person name="LaButti K.M."/>
            <person name="Lapidus A."/>
            <person name="Lindquist E.A."/>
            <person name="Lipzen A.M."/>
            <person name="Meier-Kolthoff J.P."/>
            <person name="Ohm R.A."/>
            <person name="Otillar R.P."/>
            <person name="Pangilinan J.L."/>
            <person name="Peng Y."/>
            <person name="Rokas A."/>
            <person name="Rosa C.A."/>
            <person name="Scheuner C."/>
            <person name="Sibirny A.A."/>
            <person name="Slot J.C."/>
            <person name="Stielow J.B."/>
            <person name="Sun H."/>
            <person name="Kurtzman C.P."/>
            <person name="Blackwell M."/>
            <person name="Grigoriev I.V."/>
            <person name="Jeffries T.W."/>
        </authorList>
    </citation>
    <scope>NUCLEOTIDE SEQUENCE [LARGE SCALE GENOMIC DNA]</scope>
    <source>
        <strain evidence="8 9">DSM 6958</strain>
    </source>
</reference>
<dbReference type="Gene3D" id="3.10.20.870">
    <property type="entry name" value="PFU (PLAA family ubiquitin binding), C-terminal domain"/>
    <property type="match status" value="1"/>
</dbReference>
<evidence type="ECO:0000256" key="5">
    <source>
        <dbReference type="PROSITE-ProRule" id="PRU00221"/>
    </source>
</evidence>
<dbReference type="PROSITE" id="PS51396">
    <property type="entry name" value="PUL"/>
    <property type="match status" value="1"/>
</dbReference>
<comment type="subcellular location">
    <subcellularLocation>
        <location evidence="1">Cytoplasm</location>
    </subcellularLocation>
</comment>
<evidence type="ECO:0000259" key="6">
    <source>
        <dbReference type="PROSITE" id="PS51394"/>
    </source>
</evidence>
<keyword evidence="4" id="KW-0677">Repeat</keyword>
<feature type="repeat" description="WD" evidence="5">
    <location>
        <begin position="106"/>
        <end position="135"/>
    </location>
</feature>
<gene>
    <name evidence="8" type="ORF">NADFUDRAFT_52143</name>
</gene>
<dbReference type="Pfam" id="PF00400">
    <property type="entry name" value="WD40"/>
    <property type="match status" value="7"/>
</dbReference>
<dbReference type="PANTHER" id="PTHR19849">
    <property type="entry name" value="PHOSPHOLIPASE A-2-ACTIVATING PROTEIN"/>
    <property type="match status" value="1"/>
</dbReference>
<dbReference type="Gene3D" id="2.130.10.10">
    <property type="entry name" value="YVTN repeat-like/Quinoprotein amine dehydrogenase"/>
    <property type="match status" value="1"/>
</dbReference>
<evidence type="ECO:0000256" key="2">
    <source>
        <dbReference type="ARBA" id="ARBA00022490"/>
    </source>
</evidence>
<dbReference type="Gene3D" id="1.25.10.10">
    <property type="entry name" value="Leucine-rich Repeat Variant"/>
    <property type="match status" value="1"/>
</dbReference>
<organism evidence="8 9">
    <name type="scientific">Nadsonia fulvescens var. elongata DSM 6958</name>
    <dbReference type="NCBI Taxonomy" id="857566"/>
    <lineage>
        <taxon>Eukaryota</taxon>
        <taxon>Fungi</taxon>
        <taxon>Dikarya</taxon>
        <taxon>Ascomycota</taxon>
        <taxon>Saccharomycotina</taxon>
        <taxon>Dipodascomycetes</taxon>
        <taxon>Dipodascales</taxon>
        <taxon>Dipodascales incertae sedis</taxon>
        <taxon>Nadsonia</taxon>
    </lineage>
</organism>
<feature type="repeat" description="WD" evidence="5">
    <location>
        <begin position="144"/>
        <end position="174"/>
    </location>
</feature>
<dbReference type="STRING" id="857566.A0A1E3PGH5"/>
<protein>
    <submittedName>
        <fullName evidence="8">PFU-domain-containing protein</fullName>
    </submittedName>
</protein>
<dbReference type="InterPro" id="IPR020472">
    <property type="entry name" value="WD40_PAC1"/>
</dbReference>
<dbReference type="GO" id="GO:0043130">
    <property type="term" value="F:ubiquitin binding"/>
    <property type="evidence" value="ECO:0007669"/>
    <property type="project" value="TreeGrafter"/>
</dbReference>
<dbReference type="Proteomes" id="UP000095009">
    <property type="component" value="Unassembled WGS sequence"/>
</dbReference>
<evidence type="ECO:0000256" key="4">
    <source>
        <dbReference type="ARBA" id="ARBA00022737"/>
    </source>
</evidence>
<dbReference type="GO" id="GO:0005634">
    <property type="term" value="C:nucleus"/>
    <property type="evidence" value="ECO:0007669"/>
    <property type="project" value="EnsemblFungi"/>
</dbReference>
<dbReference type="PRINTS" id="PR00320">
    <property type="entry name" value="GPROTEINBRPT"/>
</dbReference>
<feature type="domain" description="PUL" evidence="7">
    <location>
        <begin position="503"/>
        <end position="774"/>
    </location>
</feature>
<dbReference type="PROSITE" id="PS50082">
    <property type="entry name" value="WD_REPEATS_2"/>
    <property type="match status" value="5"/>
</dbReference>
<evidence type="ECO:0000259" key="7">
    <source>
        <dbReference type="PROSITE" id="PS51396"/>
    </source>
</evidence>
<dbReference type="GO" id="GO:0005737">
    <property type="term" value="C:cytoplasm"/>
    <property type="evidence" value="ECO:0007669"/>
    <property type="project" value="UniProtKB-SubCell"/>
</dbReference>
<dbReference type="PANTHER" id="PTHR19849:SF0">
    <property type="entry name" value="PHOSPHOLIPASE A-2-ACTIVATING PROTEIN"/>
    <property type="match status" value="1"/>
</dbReference>
<dbReference type="CDD" id="cd00200">
    <property type="entry name" value="WD40"/>
    <property type="match status" value="1"/>
</dbReference>
<evidence type="ECO:0000256" key="3">
    <source>
        <dbReference type="ARBA" id="ARBA00022574"/>
    </source>
</evidence>
<dbReference type="AlphaFoldDB" id="A0A1E3PGH5"/>
<dbReference type="PROSITE" id="PS51394">
    <property type="entry name" value="PFU"/>
    <property type="match status" value="1"/>
</dbReference>
<sequence length="776" mass="85338">MSVYKLSATLNGHDSDVKGVTVPPGELNTFLSVSRDSTTRVWTNTPTDQSPHWTNSIIHHGQGYINCVCTMTSPDGKLYGLSAGQDKTVTINALDSLDSLDSGVVLVGHQSNICSIDANYGIIITGSWDTTAKVWIGTDCKYTLTAHSQSVWAVKILSEHEFLTGGADKAIHLWRDNQIVKSFIGHTDAVRAFCILNETTFASCSNDGTIRIWDITSGQCTTVLEGHDNFIYSIVVLPSGEIVSSAEDRTVRIWNWHKLQCLQVIVLPSISIWCVDANQNGDIFVGCSDTTVRVFSRDPSRWASEQDLKYFEDCVSSSSINKSTINNLDEKDIKGPEILLQRGTKEGQIVIVRQSSGILEAHQWANNTWTKVGDVVDAVGNQQRQSFEGKEYDYVFDVNIQDDAPALKLPFNAGENPYTAAQRFIDQHELSQNYVDEVARFLIQNSQAVNLTSDSAGEDPYGSRYVPGSSTNPGVNFSAAPASPATTSVPSSSTKSALTHKNIILPQRTYLSFESYNTASLVKGVLTLNARQSTSLQFSLEDLETIKTLLEKPVLGIDEAQALLPFIIRICNGWETKTPGYDMLRIIITKLPSSRINEEAVPLILASIMSEDGQTKLQSEQADAITAVKLMGYRSCSNLFLNHTDIVKELKPILIESLAVLSSSSSLSSSNAKFSKLLSLAGMTLLLNFAVYANKEKDNDLGLVLFDDLLSFGENNNSSKDSELAYRTLITLGTLVDLIGASQKQKIVETLNAMKRNFGSEERFVIVFKEIYNYLL</sequence>
<keyword evidence="9" id="KW-1185">Reference proteome</keyword>
<dbReference type="GO" id="GO:0043161">
    <property type="term" value="P:proteasome-mediated ubiquitin-dependent protein catabolic process"/>
    <property type="evidence" value="ECO:0007669"/>
    <property type="project" value="EnsemblFungi"/>
</dbReference>
<dbReference type="OrthoDB" id="10265988at2759"/>
<feature type="domain" description="PFU" evidence="6">
    <location>
        <begin position="361"/>
        <end position="456"/>
    </location>
</feature>
<proteinExistence type="predicted"/>
<dbReference type="InterPro" id="IPR013535">
    <property type="entry name" value="PUL_dom"/>
</dbReference>
<dbReference type="SUPFAM" id="SSF50978">
    <property type="entry name" value="WD40 repeat-like"/>
    <property type="match status" value="1"/>
</dbReference>
<dbReference type="EMBL" id="KV454411">
    <property type="protein sequence ID" value="ODQ64505.1"/>
    <property type="molecule type" value="Genomic_DNA"/>
</dbReference>
<dbReference type="Pfam" id="PF09070">
    <property type="entry name" value="PFU"/>
    <property type="match status" value="1"/>
</dbReference>
<feature type="repeat" description="WD" evidence="5">
    <location>
        <begin position="183"/>
        <end position="223"/>
    </location>
</feature>
<accession>A0A1E3PGH5</accession>
<dbReference type="InterPro" id="IPR038122">
    <property type="entry name" value="PFU_sf"/>
</dbReference>
<dbReference type="Pfam" id="PF08324">
    <property type="entry name" value="PUL"/>
    <property type="match status" value="1"/>
</dbReference>
<evidence type="ECO:0000313" key="9">
    <source>
        <dbReference type="Proteomes" id="UP000095009"/>
    </source>
</evidence>
<dbReference type="InterPro" id="IPR036322">
    <property type="entry name" value="WD40_repeat_dom_sf"/>
</dbReference>
<keyword evidence="2" id="KW-0963">Cytoplasm</keyword>
<dbReference type="InterPro" id="IPR011989">
    <property type="entry name" value="ARM-like"/>
</dbReference>
<dbReference type="GO" id="GO:0010992">
    <property type="term" value="P:ubiquitin recycling"/>
    <property type="evidence" value="ECO:0007669"/>
    <property type="project" value="TreeGrafter"/>
</dbReference>
<keyword evidence="3 5" id="KW-0853">WD repeat</keyword>
<feature type="repeat" description="WD" evidence="5">
    <location>
        <begin position="10"/>
        <end position="42"/>
    </location>
</feature>
<evidence type="ECO:0000313" key="8">
    <source>
        <dbReference type="EMBL" id="ODQ64505.1"/>
    </source>
</evidence>
<dbReference type="SMART" id="SM00320">
    <property type="entry name" value="WD40"/>
    <property type="match status" value="7"/>
</dbReference>
<evidence type="ECO:0000256" key="1">
    <source>
        <dbReference type="ARBA" id="ARBA00004496"/>
    </source>
</evidence>
<dbReference type="InterPro" id="IPR015155">
    <property type="entry name" value="PFU"/>
</dbReference>
<name>A0A1E3PGH5_9ASCO</name>
<feature type="repeat" description="WD" evidence="5">
    <location>
        <begin position="224"/>
        <end position="255"/>
    </location>
</feature>
<dbReference type="InterPro" id="IPR001680">
    <property type="entry name" value="WD40_rpt"/>
</dbReference>